<feature type="region of interest" description="Disordered" evidence="1">
    <location>
        <begin position="1"/>
        <end position="20"/>
    </location>
</feature>
<organism evidence="3 4">
    <name type="scientific">Streptomyces zagrosensis</name>
    <dbReference type="NCBI Taxonomy" id="1042984"/>
    <lineage>
        <taxon>Bacteria</taxon>
        <taxon>Bacillati</taxon>
        <taxon>Actinomycetota</taxon>
        <taxon>Actinomycetes</taxon>
        <taxon>Kitasatosporales</taxon>
        <taxon>Streptomycetaceae</taxon>
        <taxon>Streptomyces</taxon>
    </lineage>
</organism>
<name>A0A7W9UYX5_9ACTN</name>
<gene>
    <name evidence="3" type="ORF">FHS42_003227</name>
</gene>
<proteinExistence type="predicted"/>
<dbReference type="InterPro" id="IPR001509">
    <property type="entry name" value="Epimerase_deHydtase"/>
</dbReference>
<dbReference type="Gene3D" id="3.40.50.720">
    <property type="entry name" value="NAD(P)-binding Rossmann-like Domain"/>
    <property type="match status" value="1"/>
</dbReference>
<accession>A0A7W9UYX5</accession>
<evidence type="ECO:0000313" key="3">
    <source>
        <dbReference type="EMBL" id="MBB5936152.1"/>
    </source>
</evidence>
<keyword evidence="4" id="KW-1185">Reference proteome</keyword>
<dbReference type="Pfam" id="PF01370">
    <property type="entry name" value="Epimerase"/>
    <property type="match status" value="1"/>
</dbReference>
<feature type="domain" description="NAD-dependent epimerase/dehydratase" evidence="2">
    <location>
        <begin position="22"/>
        <end position="253"/>
    </location>
</feature>
<dbReference type="GO" id="GO:0005737">
    <property type="term" value="C:cytoplasm"/>
    <property type="evidence" value="ECO:0007669"/>
    <property type="project" value="TreeGrafter"/>
</dbReference>
<evidence type="ECO:0000256" key="1">
    <source>
        <dbReference type="SAM" id="MobiDB-lite"/>
    </source>
</evidence>
<dbReference type="EMBL" id="JACHJL010000007">
    <property type="protein sequence ID" value="MBB5936152.1"/>
    <property type="molecule type" value="Genomic_DNA"/>
</dbReference>
<comment type="caution">
    <text evidence="3">The sequence shown here is derived from an EMBL/GenBank/DDBJ whole genome shotgun (WGS) entry which is preliminary data.</text>
</comment>
<dbReference type="PANTHER" id="PTHR48079">
    <property type="entry name" value="PROTEIN YEEZ"/>
    <property type="match status" value="1"/>
</dbReference>
<dbReference type="Proteomes" id="UP000588098">
    <property type="component" value="Unassembled WGS sequence"/>
</dbReference>
<dbReference type="SUPFAM" id="SSF51735">
    <property type="entry name" value="NAD(P)-binding Rossmann-fold domains"/>
    <property type="match status" value="1"/>
</dbReference>
<dbReference type="AlphaFoldDB" id="A0A7W9UYX5"/>
<dbReference type="InterPro" id="IPR036291">
    <property type="entry name" value="NAD(P)-bd_dom_sf"/>
</dbReference>
<protein>
    <submittedName>
        <fullName evidence="3">Nucleoside-diphosphate-sugar epimerase</fullName>
    </submittedName>
</protein>
<evidence type="ECO:0000259" key="2">
    <source>
        <dbReference type="Pfam" id="PF01370"/>
    </source>
</evidence>
<reference evidence="3 4" key="1">
    <citation type="submission" date="2020-08" db="EMBL/GenBank/DDBJ databases">
        <title>Genomic Encyclopedia of Type Strains, Phase III (KMG-III): the genomes of soil and plant-associated and newly described type strains.</title>
        <authorList>
            <person name="Whitman W."/>
        </authorList>
    </citation>
    <scope>NUCLEOTIDE SEQUENCE [LARGE SCALE GENOMIC DNA]</scope>
    <source>
        <strain evidence="3 4">CECT 8305</strain>
    </source>
</reference>
<dbReference type="PANTHER" id="PTHR48079:SF6">
    <property type="entry name" value="NAD(P)-BINDING DOMAIN-CONTAINING PROTEIN-RELATED"/>
    <property type="match status" value="1"/>
</dbReference>
<dbReference type="RefSeq" id="WP_184572782.1">
    <property type="nucleotide sequence ID" value="NZ_JACHJL010000007.1"/>
</dbReference>
<evidence type="ECO:0000313" key="4">
    <source>
        <dbReference type="Proteomes" id="UP000588098"/>
    </source>
</evidence>
<sequence>MGQASTAGATDGPGPRAGSLRVVVTGASGNIGTSVVRSLADDPNVASILALARRRPDWTAPKTTWASVNVAEDPDLAAHFAGADAVIHLAWLFQPTRAPAMTWHNNVIGSERVFRAVAAAHVPALVHASSVAAYAPGPKDRAVDEGWPAHGWPESAYCQENAYVERLLDHFGHEHPEVRTVRLRPGIIVKPESASQQRRVFVGPFLPGALLHPRFLRVLPDVPGLRFQALHTEDAARAFHLAAVRPVAGAFNVAADPVVDAPMLARMFGSRVVRVPHRLARAAVDTAWQLRLLASPGGLFEAVLRFPLMDTTRARTELGWEPAHTSEEAITAFLTGLRHGAGMATPPLAADSPGGRLHEVVTGIGRRP</sequence>
<dbReference type="InterPro" id="IPR051783">
    <property type="entry name" value="NAD(P)-dependent_oxidoreduct"/>
</dbReference>
<dbReference type="GO" id="GO:0004029">
    <property type="term" value="F:aldehyde dehydrogenase (NAD+) activity"/>
    <property type="evidence" value="ECO:0007669"/>
    <property type="project" value="TreeGrafter"/>
</dbReference>